<dbReference type="EMBL" id="JAVDWE010000005">
    <property type="protein sequence ID" value="MDR7094307.1"/>
    <property type="molecule type" value="Genomic_DNA"/>
</dbReference>
<name>A0ABU1VA43_9BURK</name>
<dbReference type="InterPro" id="IPR011059">
    <property type="entry name" value="Metal-dep_hydrolase_composite"/>
</dbReference>
<protein>
    <submittedName>
        <fullName evidence="1">Uncharacterized protein</fullName>
    </submittedName>
</protein>
<proteinExistence type="predicted"/>
<keyword evidence="2" id="KW-1185">Reference proteome</keyword>
<reference evidence="1 2" key="1">
    <citation type="submission" date="2023-07" db="EMBL/GenBank/DDBJ databases">
        <title>Sorghum-associated microbial communities from plants grown in Nebraska, USA.</title>
        <authorList>
            <person name="Schachtman D."/>
        </authorList>
    </citation>
    <scope>NUCLEOTIDE SEQUENCE [LARGE SCALE GENOMIC DNA]</scope>
    <source>
        <strain evidence="1 2">BE240</strain>
    </source>
</reference>
<dbReference type="RefSeq" id="WP_310308161.1">
    <property type="nucleotide sequence ID" value="NZ_JAVDWE010000005.1"/>
</dbReference>
<comment type="caution">
    <text evidence="1">The sequence shown here is derived from an EMBL/GenBank/DDBJ whole genome shotgun (WGS) entry which is preliminary data.</text>
</comment>
<evidence type="ECO:0000313" key="1">
    <source>
        <dbReference type="EMBL" id="MDR7094307.1"/>
    </source>
</evidence>
<organism evidence="1 2">
    <name type="scientific">Hydrogenophaga laconesensis</name>
    <dbReference type="NCBI Taxonomy" id="1805971"/>
    <lineage>
        <taxon>Bacteria</taxon>
        <taxon>Pseudomonadati</taxon>
        <taxon>Pseudomonadota</taxon>
        <taxon>Betaproteobacteria</taxon>
        <taxon>Burkholderiales</taxon>
        <taxon>Comamonadaceae</taxon>
        <taxon>Hydrogenophaga</taxon>
    </lineage>
</organism>
<gene>
    <name evidence="1" type="ORF">J2X09_002048</name>
</gene>
<accession>A0ABU1VA43</accession>
<dbReference type="Proteomes" id="UP001265550">
    <property type="component" value="Unassembled WGS sequence"/>
</dbReference>
<sequence length="74" mass="8577">NPAHIVVMYAETSDIENVIVAGRFAKRDGRLTFDEKKLAKLSEELMASRMRMFEEGNYQSRPVERGPQPEKFFL</sequence>
<dbReference type="Gene3D" id="2.30.40.10">
    <property type="entry name" value="Urease, subunit C, domain 1"/>
    <property type="match status" value="1"/>
</dbReference>
<feature type="non-terminal residue" evidence="1">
    <location>
        <position position="1"/>
    </location>
</feature>
<evidence type="ECO:0000313" key="2">
    <source>
        <dbReference type="Proteomes" id="UP001265550"/>
    </source>
</evidence>